<feature type="compositionally biased region" description="Low complexity" evidence="4">
    <location>
        <begin position="495"/>
        <end position="510"/>
    </location>
</feature>
<organism evidence="6 7">
    <name type="scientific">Elysia crispata</name>
    <name type="common">lettuce slug</name>
    <dbReference type="NCBI Taxonomy" id="231223"/>
    <lineage>
        <taxon>Eukaryota</taxon>
        <taxon>Metazoa</taxon>
        <taxon>Spiralia</taxon>
        <taxon>Lophotrochozoa</taxon>
        <taxon>Mollusca</taxon>
        <taxon>Gastropoda</taxon>
        <taxon>Heterobranchia</taxon>
        <taxon>Euthyneura</taxon>
        <taxon>Panpulmonata</taxon>
        <taxon>Sacoglossa</taxon>
        <taxon>Placobranchoidea</taxon>
        <taxon>Plakobranchidae</taxon>
        <taxon>Elysia</taxon>
    </lineage>
</organism>
<feature type="domain" description="C2H2-type" evidence="5">
    <location>
        <begin position="602"/>
        <end position="625"/>
    </location>
</feature>
<dbReference type="GO" id="GO:0005634">
    <property type="term" value="C:nucleus"/>
    <property type="evidence" value="ECO:0007669"/>
    <property type="project" value="TreeGrafter"/>
</dbReference>
<evidence type="ECO:0000256" key="2">
    <source>
        <dbReference type="ARBA" id="ARBA00023163"/>
    </source>
</evidence>
<gene>
    <name evidence="6" type="ORF">RRG08_052002</name>
</gene>
<comment type="caution">
    <text evidence="6">The sequence shown here is derived from an EMBL/GenBank/DDBJ whole genome shotgun (WGS) entry which is preliminary data.</text>
</comment>
<name>A0AAE1DDM0_9GAST</name>
<dbReference type="Proteomes" id="UP001283361">
    <property type="component" value="Unassembled WGS sequence"/>
</dbReference>
<dbReference type="InterPro" id="IPR046341">
    <property type="entry name" value="SET_dom_sf"/>
</dbReference>
<dbReference type="InterPro" id="IPR036236">
    <property type="entry name" value="Znf_C2H2_sf"/>
</dbReference>
<evidence type="ECO:0000313" key="7">
    <source>
        <dbReference type="Proteomes" id="UP001283361"/>
    </source>
</evidence>
<accession>A0AAE1DDM0</accession>
<evidence type="ECO:0000256" key="3">
    <source>
        <dbReference type="PROSITE-ProRule" id="PRU00042"/>
    </source>
</evidence>
<dbReference type="PROSITE" id="PS00028">
    <property type="entry name" value="ZINC_FINGER_C2H2_1"/>
    <property type="match status" value="3"/>
</dbReference>
<keyword evidence="7" id="KW-1185">Reference proteome</keyword>
<evidence type="ECO:0000256" key="4">
    <source>
        <dbReference type="SAM" id="MobiDB-lite"/>
    </source>
</evidence>
<reference evidence="6" key="1">
    <citation type="journal article" date="2023" name="G3 (Bethesda)">
        <title>A reference genome for the long-term kleptoplast-retaining sea slug Elysia crispata morphotype clarki.</title>
        <authorList>
            <person name="Eastman K.E."/>
            <person name="Pendleton A.L."/>
            <person name="Shaikh M.A."/>
            <person name="Suttiyut T."/>
            <person name="Ogas R."/>
            <person name="Tomko P."/>
            <person name="Gavelis G."/>
            <person name="Widhalm J.R."/>
            <person name="Wisecaver J.H."/>
        </authorList>
    </citation>
    <scope>NUCLEOTIDE SEQUENCE</scope>
    <source>
        <strain evidence="6">ECLA1</strain>
    </source>
</reference>
<keyword evidence="3" id="KW-0862">Zinc</keyword>
<dbReference type="EMBL" id="JAWDGP010004193">
    <property type="protein sequence ID" value="KAK3766859.1"/>
    <property type="molecule type" value="Genomic_DNA"/>
</dbReference>
<feature type="compositionally biased region" description="Polar residues" evidence="4">
    <location>
        <begin position="467"/>
        <end position="476"/>
    </location>
</feature>
<dbReference type="FunFam" id="3.30.160.60:FF:000616">
    <property type="entry name" value="PR domain zinc finger protein 13"/>
    <property type="match status" value="1"/>
</dbReference>
<proteinExistence type="predicted"/>
<dbReference type="SUPFAM" id="SSF57667">
    <property type="entry name" value="beta-beta-alpha zinc fingers"/>
    <property type="match status" value="2"/>
</dbReference>
<sequence length="672" mass="75505">MNLDFHFQITWANGHAVVFKKNSLTEMSAQSAGKLSCIRSASNRHEQNVELCREGAALQVVTLRKIFKGETLLIWYGEELAREMNIPFLTPAHIRGYNEYTCTACSSVFVHPNALKAHVFLQCSKGKSSPDSKTDDRLLVPFDRLLHGLNKTSKTVMRKKQEQSKKFKSRKTVNDIPDEKTLIYCNSRGDKKPDDGEFHHRKDAKNFSEVMYKDGDKPCSTSQQEEKFFNESPAMKKLSTSKDGTSSFCPDSWPSPTSSPSLTLSLSSFSSSPLADDSITMSPDSSTDQNSALNLSVRVSSTESSQLSTPVSKAPHVQQFQIQQCEQPTFSSSMAHWSRAIAANNILAQTFASLPLHGFSAGTTANGCLQNALPFGQPSFLANQYYHRQSCHKQFVPTDIVSTVKHHTFPATNNAISPFPSYSTCEQYQHSLSIKHMEELHRQHQHIRYSFQKNYRQQQPHLHKQSNKALFSSPHRTPSMDKNAGDSSPLPPLPQSQHHQNQGQQPHQSSRTSSSNAYGFTLPSDKEPLDLLPQAYFANKSKKGHLCLYCGKIYSRKYGLKIHMRTHNGYKPLKCKICSRPFGDPSNLNKHVRLHAQGETPYRCDYCGKVLVRRRDLDRHIKSRHPIDGVRPEVICDGDHTNAEEDWEKEKIDDGSDEIIDVAGVDGGVPLP</sequence>
<dbReference type="GO" id="GO:0008270">
    <property type="term" value="F:zinc ion binding"/>
    <property type="evidence" value="ECO:0007669"/>
    <property type="project" value="UniProtKB-KW"/>
</dbReference>
<dbReference type="InterPro" id="IPR013087">
    <property type="entry name" value="Znf_C2H2_type"/>
</dbReference>
<keyword evidence="3" id="KW-0863">Zinc-finger</keyword>
<dbReference type="GO" id="GO:0010468">
    <property type="term" value="P:regulation of gene expression"/>
    <property type="evidence" value="ECO:0007669"/>
    <property type="project" value="TreeGrafter"/>
</dbReference>
<keyword evidence="3" id="KW-0479">Metal-binding</keyword>
<feature type="compositionally biased region" description="Low complexity" evidence="4">
    <location>
        <begin position="252"/>
        <end position="266"/>
    </location>
</feature>
<evidence type="ECO:0000313" key="6">
    <source>
        <dbReference type="EMBL" id="KAK3766859.1"/>
    </source>
</evidence>
<feature type="domain" description="C2H2-type" evidence="5">
    <location>
        <begin position="545"/>
        <end position="572"/>
    </location>
</feature>
<dbReference type="PANTHER" id="PTHR16515">
    <property type="entry name" value="PR DOMAIN ZINC FINGER PROTEIN"/>
    <property type="match status" value="1"/>
</dbReference>
<dbReference type="PROSITE" id="PS50157">
    <property type="entry name" value="ZINC_FINGER_C2H2_2"/>
    <property type="match status" value="3"/>
</dbReference>
<dbReference type="FunFam" id="3.30.160.60:FF:000743">
    <property type="entry name" value="PR domain zinc finger protein 13"/>
    <property type="match status" value="1"/>
</dbReference>
<dbReference type="SMART" id="SM00355">
    <property type="entry name" value="ZnF_C2H2"/>
    <property type="match status" value="4"/>
</dbReference>
<keyword evidence="2" id="KW-0804">Transcription</keyword>
<feature type="region of interest" description="Disordered" evidence="4">
    <location>
        <begin position="230"/>
        <end position="266"/>
    </location>
</feature>
<feature type="region of interest" description="Disordered" evidence="4">
    <location>
        <begin position="454"/>
        <end position="520"/>
    </location>
</feature>
<dbReference type="AlphaFoldDB" id="A0AAE1DDM0"/>
<evidence type="ECO:0000259" key="5">
    <source>
        <dbReference type="PROSITE" id="PS50157"/>
    </source>
</evidence>
<dbReference type="InterPro" id="IPR050331">
    <property type="entry name" value="Zinc_finger"/>
</dbReference>
<dbReference type="Gene3D" id="2.170.270.10">
    <property type="entry name" value="SET domain"/>
    <property type="match status" value="1"/>
</dbReference>
<feature type="domain" description="C2H2-type" evidence="5">
    <location>
        <begin position="573"/>
        <end position="600"/>
    </location>
</feature>
<dbReference type="Pfam" id="PF00096">
    <property type="entry name" value="zf-C2H2"/>
    <property type="match status" value="3"/>
</dbReference>
<dbReference type="PANTHER" id="PTHR16515:SF21">
    <property type="entry name" value="PR DOMAIN ZINC FINGER PROTEIN 13"/>
    <property type="match status" value="1"/>
</dbReference>
<evidence type="ECO:0000256" key="1">
    <source>
        <dbReference type="ARBA" id="ARBA00023015"/>
    </source>
</evidence>
<keyword evidence="1" id="KW-0805">Transcription regulation</keyword>
<protein>
    <recommendedName>
        <fullName evidence="5">C2H2-type domain-containing protein</fullName>
    </recommendedName>
</protein>
<dbReference type="Gene3D" id="3.30.160.60">
    <property type="entry name" value="Classic Zinc Finger"/>
    <property type="match status" value="3"/>
</dbReference>